<evidence type="ECO:0000313" key="10">
    <source>
        <dbReference type="EMBL" id="RUT78685.1"/>
    </source>
</evidence>
<organism evidence="10 11">
    <name type="scientific">Ancylomarina longa</name>
    <dbReference type="NCBI Taxonomy" id="2487017"/>
    <lineage>
        <taxon>Bacteria</taxon>
        <taxon>Pseudomonadati</taxon>
        <taxon>Bacteroidota</taxon>
        <taxon>Bacteroidia</taxon>
        <taxon>Marinilabiliales</taxon>
        <taxon>Marinifilaceae</taxon>
        <taxon>Ancylomarina</taxon>
    </lineage>
</organism>
<dbReference type="SUPFAM" id="SSF52172">
    <property type="entry name" value="CheY-like"/>
    <property type="match status" value="1"/>
</dbReference>
<dbReference type="InterPro" id="IPR016032">
    <property type="entry name" value="Sig_transdc_resp-reg_C-effctor"/>
</dbReference>
<keyword evidence="5" id="KW-0804">Transcription</keyword>
<dbReference type="Pfam" id="PF00072">
    <property type="entry name" value="Response_reg"/>
    <property type="match status" value="1"/>
</dbReference>
<dbReference type="GO" id="GO:0006355">
    <property type="term" value="P:regulation of DNA-templated transcription"/>
    <property type="evidence" value="ECO:0007669"/>
    <property type="project" value="InterPro"/>
</dbReference>
<dbReference type="InterPro" id="IPR039420">
    <property type="entry name" value="WalR-like"/>
</dbReference>
<dbReference type="EMBL" id="RJJX01000007">
    <property type="protein sequence ID" value="RUT78685.1"/>
    <property type="molecule type" value="Genomic_DNA"/>
</dbReference>
<evidence type="ECO:0000256" key="6">
    <source>
        <dbReference type="PROSITE-ProRule" id="PRU00169"/>
    </source>
</evidence>
<dbReference type="AlphaFoldDB" id="A0A434AWC6"/>
<dbReference type="RefSeq" id="WP_127343383.1">
    <property type="nucleotide sequence ID" value="NZ_RJJX01000007.1"/>
</dbReference>
<dbReference type="SMART" id="SM00448">
    <property type="entry name" value="REC"/>
    <property type="match status" value="1"/>
</dbReference>
<dbReference type="PROSITE" id="PS51755">
    <property type="entry name" value="OMPR_PHOB"/>
    <property type="match status" value="1"/>
</dbReference>
<evidence type="ECO:0000256" key="3">
    <source>
        <dbReference type="ARBA" id="ARBA00023015"/>
    </source>
</evidence>
<dbReference type="Pfam" id="PF00486">
    <property type="entry name" value="Trans_reg_C"/>
    <property type="match status" value="1"/>
</dbReference>
<dbReference type="CDD" id="cd00383">
    <property type="entry name" value="trans_reg_C"/>
    <property type="match status" value="1"/>
</dbReference>
<gene>
    <name evidence="10" type="ORF">DLK05_07580</name>
</gene>
<dbReference type="OrthoDB" id="1524092at2"/>
<dbReference type="GO" id="GO:0005829">
    <property type="term" value="C:cytosol"/>
    <property type="evidence" value="ECO:0007669"/>
    <property type="project" value="TreeGrafter"/>
</dbReference>
<feature type="modified residue" description="4-aspartylphosphate" evidence="6">
    <location>
        <position position="55"/>
    </location>
</feature>
<dbReference type="Gene3D" id="1.10.10.10">
    <property type="entry name" value="Winged helix-like DNA-binding domain superfamily/Winged helix DNA-binding domain"/>
    <property type="match status" value="1"/>
</dbReference>
<dbReference type="PROSITE" id="PS50110">
    <property type="entry name" value="RESPONSE_REGULATORY"/>
    <property type="match status" value="1"/>
</dbReference>
<proteinExistence type="predicted"/>
<dbReference type="PANTHER" id="PTHR48111">
    <property type="entry name" value="REGULATOR OF RPOS"/>
    <property type="match status" value="1"/>
</dbReference>
<dbReference type="GO" id="GO:0000976">
    <property type="term" value="F:transcription cis-regulatory region binding"/>
    <property type="evidence" value="ECO:0007669"/>
    <property type="project" value="TreeGrafter"/>
</dbReference>
<dbReference type="GO" id="GO:0032993">
    <property type="term" value="C:protein-DNA complex"/>
    <property type="evidence" value="ECO:0007669"/>
    <property type="project" value="TreeGrafter"/>
</dbReference>
<dbReference type="InterPro" id="IPR011006">
    <property type="entry name" value="CheY-like_superfamily"/>
</dbReference>
<keyword evidence="4 7" id="KW-0238">DNA-binding</keyword>
<feature type="domain" description="OmpR/PhoB-type" evidence="9">
    <location>
        <begin position="126"/>
        <end position="225"/>
    </location>
</feature>
<feature type="domain" description="Response regulatory" evidence="8">
    <location>
        <begin position="5"/>
        <end position="120"/>
    </location>
</feature>
<protein>
    <submittedName>
        <fullName evidence="10">DNA-binding response regulator</fullName>
    </submittedName>
</protein>
<dbReference type="InterPro" id="IPR036388">
    <property type="entry name" value="WH-like_DNA-bd_sf"/>
</dbReference>
<evidence type="ECO:0000256" key="1">
    <source>
        <dbReference type="ARBA" id="ARBA00022553"/>
    </source>
</evidence>
<accession>A0A434AWC6</accession>
<evidence type="ECO:0000256" key="5">
    <source>
        <dbReference type="ARBA" id="ARBA00023163"/>
    </source>
</evidence>
<evidence type="ECO:0000256" key="4">
    <source>
        <dbReference type="ARBA" id="ARBA00023125"/>
    </source>
</evidence>
<dbReference type="Proteomes" id="UP000282985">
    <property type="component" value="Unassembled WGS sequence"/>
</dbReference>
<name>A0A434AWC6_9BACT</name>
<sequence>MEQLRILFVDDDINLGGFISTTLETDYNYRLHFQNTLLGIDTIIQSFEPDIIILDVEIGDQNGIETAKDIITNYPKIPILFVSSHTEEEMITKGIDVGGNAYIPKPLSIPVLVSYIRRFTSNTRQQQIIEVANYQLNLLTNEVSHKKQLIKKLSPFEKNALELLMRHPNEIVSKEQLAEKLWEHSLDTQNIASLNNTLSKLRNLFKDHASLKISTIRGVGYSLHS</sequence>
<evidence type="ECO:0000259" key="9">
    <source>
        <dbReference type="PROSITE" id="PS51755"/>
    </source>
</evidence>
<keyword evidence="11" id="KW-1185">Reference proteome</keyword>
<feature type="DNA-binding region" description="OmpR/PhoB-type" evidence="7">
    <location>
        <begin position="126"/>
        <end position="225"/>
    </location>
</feature>
<dbReference type="PANTHER" id="PTHR48111:SF1">
    <property type="entry name" value="TWO-COMPONENT RESPONSE REGULATOR ORR33"/>
    <property type="match status" value="1"/>
</dbReference>
<dbReference type="SMART" id="SM00862">
    <property type="entry name" value="Trans_reg_C"/>
    <property type="match status" value="1"/>
</dbReference>
<dbReference type="InterPro" id="IPR001867">
    <property type="entry name" value="OmpR/PhoB-type_DNA-bd"/>
</dbReference>
<dbReference type="SUPFAM" id="SSF46894">
    <property type="entry name" value="C-terminal effector domain of the bipartite response regulators"/>
    <property type="match status" value="1"/>
</dbReference>
<dbReference type="Gene3D" id="3.40.50.2300">
    <property type="match status" value="1"/>
</dbReference>
<evidence type="ECO:0000256" key="7">
    <source>
        <dbReference type="PROSITE-ProRule" id="PRU01091"/>
    </source>
</evidence>
<reference evidence="10 11" key="1">
    <citation type="submission" date="2018-11" db="EMBL/GenBank/DDBJ databases">
        <title>Parancylomarina longa gen. nov., sp. nov., isolated from sediments of southern Okinawa.</title>
        <authorList>
            <person name="Fu T."/>
        </authorList>
    </citation>
    <scope>NUCLEOTIDE SEQUENCE [LARGE SCALE GENOMIC DNA]</scope>
    <source>
        <strain evidence="10 11">T3-2 S1-C</strain>
    </source>
</reference>
<evidence type="ECO:0000313" key="11">
    <source>
        <dbReference type="Proteomes" id="UP000282985"/>
    </source>
</evidence>
<keyword evidence="3" id="KW-0805">Transcription regulation</keyword>
<keyword evidence="2" id="KW-0902">Two-component regulatory system</keyword>
<dbReference type="GO" id="GO:0000156">
    <property type="term" value="F:phosphorelay response regulator activity"/>
    <property type="evidence" value="ECO:0007669"/>
    <property type="project" value="TreeGrafter"/>
</dbReference>
<keyword evidence="1 6" id="KW-0597">Phosphoprotein</keyword>
<comment type="caution">
    <text evidence="10">The sequence shown here is derived from an EMBL/GenBank/DDBJ whole genome shotgun (WGS) entry which is preliminary data.</text>
</comment>
<dbReference type="CDD" id="cd00156">
    <property type="entry name" value="REC"/>
    <property type="match status" value="1"/>
</dbReference>
<evidence type="ECO:0000256" key="2">
    <source>
        <dbReference type="ARBA" id="ARBA00023012"/>
    </source>
</evidence>
<evidence type="ECO:0000259" key="8">
    <source>
        <dbReference type="PROSITE" id="PS50110"/>
    </source>
</evidence>
<dbReference type="InterPro" id="IPR001789">
    <property type="entry name" value="Sig_transdc_resp-reg_receiver"/>
</dbReference>